<dbReference type="STRING" id="661478.OP10G_0715"/>
<dbReference type="Proteomes" id="UP000027982">
    <property type="component" value="Chromosome"/>
</dbReference>
<dbReference type="InterPro" id="IPR035906">
    <property type="entry name" value="MetI-like_sf"/>
</dbReference>
<feature type="domain" description="ABC transmembrane type-1" evidence="8">
    <location>
        <begin position="81"/>
        <end position="272"/>
    </location>
</feature>
<evidence type="ECO:0000313" key="9">
    <source>
        <dbReference type="EMBL" id="AIE84083.1"/>
    </source>
</evidence>
<sequence length="287" mass="32412">MQSQRNVSLVQKFFVQLALIVFGISFAFPFVWLLSTALKTLPETMKDPPQWIPAQFQWHNFWDAINYGSESVGYVPFEIYARNTLLVCVLVVCGTVASNSVVAYSFARLKWPGRDALFAVTLATMMVPFPVLMVPTFGIFRSLDWIGTFRPLWVPAWFGSAFSIFLLRQFFRTIPFELSEAAKIDGASEWRIFRDVIIPLSKPALAVVALFAFMGAWNDFIGPLIYLLDQKMFTLSLGLQSYQSQNGGTQWNLLMAASTIVILPIIILFFFTQRLFIQGIAVTGLKG</sequence>
<dbReference type="AlphaFoldDB" id="A0A068NKL0"/>
<dbReference type="GO" id="GO:0055085">
    <property type="term" value="P:transmembrane transport"/>
    <property type="evidence" value="ECO:0007669"/>
    <property type="project" value="InterPro"/>
</dbReference>
<evidence type="ECO:0000256" key="6">
    <source>
        <dbReference type="ARBA" id="ARBA00023136"/>
    </source>
</evidence>
<evidence type="ECO:0000259" key="8">
    <source>
        <dbReference type="PROSITE" id="PS50928"/>
    </source>
</evidence>
<reference evidence="9 10" key="1">
    <citation type="journal article" date="2014" name="PLoS ONE">
        <title>The first complete genome sequence of the class fimbriimonadia in the phylum armatimonadetes.</title>
        <authorList>
            <person name="Hu Z.Y."/>
            <person name="Wang Y.Z."/>
            <person name="Im W.T."/>
            <person name="Wang S.Y."/>
            <person name="Zhao G.P."/>
            <person name="Zheng H.J."/>
            <person name="Quan Z.X."/>
        </authorList>
    </citation>
    <scope>NUCLEOTIDE SEQUENCE [LARGE SCALE GENOMIC DNA]</scope>
    <source>
        <strain evidence="9">Gsoil 348</strain>
    </source>
</reference>
<dbReference type="InterPro" id="IPR000515">
    <property type="entry name" value="MetI-like"/>
</dbReference>
<dbReference type="PROSITE" id="PS50928">
    <property type="entry name" value="ABC_TM1"/>
    <property type="match status" value="1"/>
</dbReference>
<dbReference type="GO" id="GO:0005886">
    <property type="term" value="C:plasma membrane"/>
    <property type="evidence" value="ECO:0007669"/>
    <property type="project" value="UniProtKB-SubCell"/>
</dbReference>
<feature type="transmembrane region" description="Helical" evidence="7">
    <location>
        <begin position="152"/>
        <end position="171"/>
    </location>
</feature>
<organism evidence="9 10">
    <name type="scientific">Fimbriimonas ginsengisoli Gsoil 348</name>
    <dbReference type="NCBI Taxonomy" id="661478"/>
    <lineage>
        <taxon>Bacteria</taxon>
        <taxon>Bacillati</taxon>
        <taxon>Armatimonadota</taxon>
        <taxon>Fimbriimonadia</taxon>
        <taxon>Fimbriimonadales</taxon>
        <taxon>Fimbriimonadaceae</taxon>
        <taxon>Fimbriimonas</taxon>
    </lineage>
</organism>
<dbReference type="KEGG" id="fgi:OP10G_0715"/>
<dbReference type="HOGENOM" id="CLU_016047_1_1_0"/>
<gene>
    <name evidence="9" type="ORF">OP10G_0715</name>
</gene>
<dbReference type="PANTHER" id="PTHR43744">
    <property type="entry name" value="ABC TRANSPORTER PERMEASE PROTEIN MG189-RELATED-RELATED"/>
    <property type="match status" value="1"/>
</dbReference>
<accession>A0A068NKL0</accession>
<proteinExistence type="inferred from homology"/>
<keyword evidence="6 7" id="KW-0472">Membrane</keyword>
<dbReference type="PANTHER" id="PTHR43744:SF12">
    <property type="entry name" value="ABC TRANSPORTER PERMEASE PROTEIN MG189-RELATED"/>
    <property type="match status" value="1"/>
</dbReference>
<evidence type="ECO:0000313" key="10">
    <source>
        <dbReference type="Proteomes" id="UP000027982"/>
    </source>
</evidence>
<dbReference type="EMBL" id="CP007139">
    <property type="protein sequence ID" value="AIE84083.1"/>
    <property type="molecule type" value="Genomic_DNA"/>
</dbReference>
<dbReference type="SUPFAM" id="SSF161098">
    <property type="entry name" value="MetI-like"/>
    <property type="match status" value="1"/>
</dbReference>
<comment type="subcellular location">
    <subcellularLocation>
        <location evidence="1 7">Cell membrane</location>
        <topology evidence="1 7">Multi-pass membrane protein</topology>
    </subcellularLocation>
</comment>
<feature type="transmembrane region" description="Helical" evidence="7">
    <location>
        <begin position="84"/>
        <end position="104"/>
    </location>
</feature>
<feature type="transmembrane region" description="Helical" evidence="7">
    <location>
        <begin position="116"/>
        <end position="140"/>
    </location>
</feature>
<dbReference type="Gene3D" id="1.10.3720.10">
    <property type="entry name" value="MetI-like"/>
    <property type="match status" value="1"/>
</dbReference>
<name>A0A068NKL0_FIMGI</name>
<protein>
    <submittedName>
        <fullName evidence="9">N-Acetyl-D-glucosamine ABC transport system, permease protein 2</fullName>
    </submittedName>
</protein>
<keyword evidence="3" id="KW-1003">Cell membrane</keyword>
<dbReference type="CDD" id="cd06261">
    <property type="entry name" value="TM_PBP2"/>
    <property type="match status" value="1"/>
</dbReference>
<evidence type="ECO:0000256" key="2">
    <source>
        <dbReference type="ARBA" id="ARBA00022448"/>
    </source>
</evidence>
<evidence type="ECO:0000256" key="3">
    <source>
        <dbReference type="ARBA" id="ARBA00022475"/>
    </source>
</evidence>
<evidence type="ECO:0000256" key="4">
    <source>
        <dbReference type="ARBA" id="ARBA00022692"/>
    </source>
</evidence>
<dbReference type="Pfam" id="PF00528">
    <property type="entry name" value="BPD_transp_1"/>
    <property type="match status" value="1"/>
</dbReference>
<dbReference type="eggNOG" id="COG0395">
    <property type="taxonomic scope" value="Bacteria"/>
</dbReference>
<evidence type="ECO:0000256" key="7">
    <source>
        <dbReference type="RuleBase" id="RU363032"/>
    </source>
</evidence>
<evidence type="ECO:0000256" key="1">
    <source>
        <dbReference type="ARBA" id="ARBA00004651"/>
    </source>
</evidence>
<keyword evidence="4 7" id="KW-0812">Transmembrane</keyword>
<dbReference type="RefSeq" id="WP_025227269.1">
    <property type="nucleotide sequence ID" value="NZ_CP007139.1"/>
</dbReference>
<dbReference type="OrthoDB" id="9794684at2"/>
<keyword evidence="10" id="KW-1185">Reference proteome</keyword>
<keyword evidence="2 7" id="KW-0813">Transport</keyword>
<comment type="similarity">
    <text evidence="7">Belongs to the binding-protein-dependent transport system permease family.</text>
</comment>
<evidence type="ECO:0000256" key="5">
    <source>
        <dbReference type="ARBA" id="ARBA00022989"/>
    </source>
</evidence>
<feature type="transmembrane region" description="Helical" evidence="7">
    <location>
        <begin position="12"/>
        <end position="35"/>
    </location>
</feature>
<keyword evidence="5 7" id="KW-1133">Transmembrane helix</keyword>
<feature type="transmembrane region" description="Helical" evidence="7">
    <location>
        <begin position="204"/>
        <end position="228"/>
    </location>
</feature>
<feature type="transmembrane region" description="Helical" evidence="7">
    <location>
        <begin position="248"/>
        <end position="271"/>
    </location>
</feature>